<dbReference type="PROSITE" id="PS50896">
    <property type="entry name" value="LISH"/>
    <property type="match status" value="1"/>
</dbReference>
<evidence type="ECO:0000259" key="10">
    <source>
        <dbReference type="Pfam" id="PF04494"/>
    </source>
</evidence>
<proteinExistence type="inferred from homology"/>
<evidence type="ECO:0000256" key="8">
    <source>
        <dbReference type="PROSITE-ProRule" id="PRU00221"/>
    </source>
</evidence>
<dbReference type="InterPro" id="IPR036322">
    <property type="entry name" value="WD40_repeat_dom_sf"/>
</dbReference>
<protein>
    <submittedName>
        <fullName evidence="11">Transcription initiation factor TFIID, subunit TAF5</fullName>
    </submittedName>
</protein>
<keyword evidence="12" id="KW-1185">Reference proteome</keyword>
<dbReference type="PROSITE" id="PS00678">
    <property type="entry name" value="WD_REPEATS_1"/>
    <property type="match status" value="3"/>
</dbReference>
<evidence type="ECO:0000256" key="9">
    <source>
        <dbReference type="SAM" id="MobiDB-lite"/>
    </source>
</evidence>
<keyword evidence="4" id="KW-0677">Repeat</keyword>
<dbReference type="InterPro" id="IPR006594">
    <property type="entry name" value="LisH"/>
</dbReference>
<dbReference type="Proteomes" id="UP000799538">
    <property type="component" value="Unassembled WGS sequence"/>
</dbReference>
<dbReference type="OrthoDB" id="10266330at2759"/>
<evidence type="ECO:0000256" key="6">
    <source>
        <dbReference type="ARBA" id="ARBA00023163"/>
    </source>
</evidence>
<dbReference type="AlphaFoldDB" id="A0A6A6G2Z8"/>
<reference evidence="12" key="1">
    <citation type="journal article" date="2020" name="Stud. Mycol.">
        <title>101 Dothideomycetes genomes: A test case for predicting lifestyles and emergence of pathogens.</title>
        <authorList>
            <person name="Haridas S."/>
            <person name="Albert R."/>
            <person name="Binder M."/>
            <person name="Bloem J."/>
            <person name="LaButti K."/>
            <person name="Salamov A."/>
            <person name="Andreopoulos B."/>
            <person name="Baker S."/>
            <person name="Barry K."/>
            <person name="Bills G."/>
            <person name="Bluhm B."/>
            <person name="Cannon C."/>
            <person name="Castanera R."/>
            <person name="Culley D."/>
            <person name="Daum C."/>
            <person name="Ezra D."/>
            <person name="Gonzalez J."/>
            <person name="Henrissat B."/>
            <person name="Kuo A."/>
            <person name="Liang C."/>
            <person name="Lipzen A."/>
            <person name="Lutzoni F."/>
            <person name="Magnuson J."/>
            <person name="Mondo S."/>
            <person name="Nolan M."/>
            <person name="Ohm R."/>
            <person name="Pangilinan J."/>
            <person name="Park H.-J."/>
            <person name="Ramirez L."/>
            <person name="Alfaro M."/>
            <person name="Sun H."/>
            <person name="Tritt A."/>
            <person name="Yoshinaga Y."/>
            <person name="Zwiers L.-H."/>
            <person name="Turgeon B."/>
            <person name="Goodwin S."/>
            <person name="Spatafora J."/>
            <person name="Crous P."/>
            <person name="Grigoriev I."/>
        </authorList>
    </citation>
    <scope>NUCLEOTIDE SEQUENCE [LARGE SCALE GENOMIC DNA]</scope>
    <source>
        <strain evidence="12">CECT 20119</strain>
    </source>
</reference>
<dbReference type="SUPFAM" id="SSF50978">
    <property type="entry name" value="WD40 repeat-like"/>
    <property type="match status" value="1"/>
</dbReference>
<dbReference type="InterPro" id="IPR020472">
    <property type="entry name" value="WD40_PAC1"/>
</dbReference>
<dbReference type="Pfam" id="PF04494">
    <property type="entry name" value="TFIID_NTD2"/>
    <property type="match status" value="1"/>
</dbReference>
<dbReference type="GO" id="GO:0003743">
    <property type="term" value="F:translation initiation factor activity"/>
    <property type="evidence" value="ECO:0007669"/>
    <property type="project" value="UniProtKB-KW"/>
</dbReference>
<dbReference type="InterPro" id="IPR019775">
    <property type="entry name" value="WD40_repeat_CS"/>
</dbReference>
<keyword evidence="5" id="KW-0805">Transcription regulation</keyword>
<comment type="similarity">
    <text evidence="2">Belongs to the WD repeat TAF5 family.</text>
</comment>
<dbReference type="SMART" id="SM00320">
    <property type="entry name" value="WD40"/>
    <property type="match status" value="6"/>
</dbReference>
<comment type="subcellular location">
    <subcellularLocation>
        <location evidence="1">Nucleus</location>
    </subcellularLocation>
</comment>
<evidence type="ECO:0000256" key="7">
    <source>
        <dbReference type="ARBA" id="ARBA00023242"/>
    </source>
</evidence>
<evidence type="ECO:0000256" key="3">
    <source>
        <dbReference type="ARBA" id="ARBA00022574"/>
    </source>
</evidence>
<feature type="region of interest" description="Disordered" evidence="9">
    <location>
        <begin position="239"/>
        <end position="261"/>
    </location>
</feature>
<feature type="domain" description="TFIID subunit TAF5 NTD2" evidence="10">
    <location>
        <begin position="80"/>
        <end position="209"/>
    </location>
</feature>
<dbReference type="GO" id="GO:0005669">
    <property type="term" value="C:transcription factor TFIID complex"/>
    <property type="evidence" value="ECO:0007669"/>
    <property type="project" value="TreeGrafter"/>
</dbReference>
<keyword evidence="6" id="KW-0804">Transcription</keyword>
<dbReference type="PROSITE" id="PS50294">
    <property type="entry name" value="WD_REPEATS_REGION"/>
    <property type="match status" value="4"/>
</dbReference>
<evidence type="ECO:0000313" key="11">
    <source>
        <dbReference type="EMBL" id="KAF2219908.1"/>
    </source>
</evidence>
<evidence type="ECO:0000256" key="4">
    <source>
        <dbReference type="ARBA" id="ARBA00022737"/>
    </source>
</evidence>
<feature type="repeat" description="WD" evidence="8">
    <location>
        <begin position="491"/>
        <end position="523"/>
    </location>
</feature>
<feature type="repeat" description="WD" evidence="8">
    <location>
        <begin position="466"/>
        <end position="490"/>
    </location>
</feature>
<dbReference type="EMBL" id="ML992514">
    <property type="protein sequence ID" value="KAF2219908.1"/>
    <property type="molecule type" value="Genomic_DNA"/>
</dbReference>
<evidence type="ECO:0000256" key="5">
    <source>
        <dbReference type="ARBA" id="ARBA00023015"/>
    </source>
</evidence>
<dbReference type="PANTHER" id="PTHR19879:SF1">
    <property type="entry name" value="CANNONBALL-RELATED"/>
    <property type="match status" value="1"/>
</dbReference>
<dbReference type="PANTHER" id="PTHR19879">
    <property type="entry name" value="TRANSCRIPTION INITIATION FACTOR TFIID"/>
    <property type="match status" value="1"/>
</dbReference>
<keyword evidence="11" id="KW-0396">Initiation factor</keyword>
<dbReference type="Pfam" id="PF08513">
    <property type="entry name" value="LisH"/>
    <property type="match status" value="1"/>
</dbReference>
<dbReference type="InterPro" id="IPR007582">
    <property type="entry name" value="TFIID_NTD2"/>
</dbReference>
<feature type="repeat" description="WD" evidence="8">
    <location>
        <begin position="627"/>
        <end position="654"/>
    </location>
</feature>
<organism evidence="11 12">
    <name type="scientific">Elsinoe ampelina</name>
    <dbReference type="NCBI Taxonomy" id="302913"/>
    <lineage>
        <taxon>Eukaryota</taxon>
        <taxon>Fungi</taxon>
        <taxon>Dikarya</taxon>
        <taxon>Ascomycota</taxon>
        <taxon>Pezizomycotina</taxon>
        <taxon>Dothideomycetes</taxon>
        <taxon>Dothideomycetidae</taxon>
        <taxon>Myriangiales</taxon>
        <taxon>Elsinoaceae</taxon>
        <taxon>Elsinoe</taxon>
    </lineage>
</organism>
<dbReference type="Gene3D" id="2.130.10.10">
    <property type="entry name" value="YVTN repeat-like/Quinoprotein amine dehydrogenase"/>
    <property type="match status" value="2"/>
</dbReference>
<dbReference type="PRINTS" id="PR00320">
    <property type="entry name" value="GPROTEINBRPT"/>
</dbReference>
<feature type="repeat" description="WD" evidence="8">
    <location>
        <begin position="533"/>
        <end position="576"/>
    </location>
</feature>
<name>A0A6A6G2Z8_9PEZI</name>
<dbReference type="SUPFAM" id="SSF160897">
    <property type="entry name" value="Taf5 N-terminal domain-like"/>
    <property type="match status" value="1"/>
</dbReference>
<dbReference type="CDD" id="cd08044">
    <property type="entry name" value="TAF5_NTD2"/>
    <property type="match status" value="1"/>
</dbReference>
<evidence type="ECO:0000256" key="1">
    <source>
        <dbReference type="ARBA" id="ARBA00004123"/>
    </source>
</evidence>
<dbReference type="Gene3D" id="1.25.40.500">
    <property type="entry name" value="TFIID subunit TAF5, NTD2 domain"/>
    <property type="match status" value="1"/>
</dbReference>
<keyword evidence="7" id="KW-0539">Nucleus</keyword>
<feature type="repeat" description="WD" evidence="8">
    <location>
        <begin position="368"/>
        <end position="409"/>
    </location>
</feature>
<gene>
    <name evidence="11" type="ORF">BDZ85DRAFT_36523</name>
</gene>
<dbReference type="GO" id="GO:0016251">
    <property type="term" value="F:RNA polymerase II general transcription initiation factor activity"/>
    <property type="evidence" value="ECO:0007669"/>
    <property type="project" value="TreeGrafter"/>
</dbReference>
<keyword evidence="3 8" id="KW-0853">WD repeat</keyword>
<dbReference type="PROSITE" id="PS50082">
    <property type="entry name" value="WD_REPEATS_2"/>
    <property type="match status" value="6"/>
</dbReference>
<evidence type="ECO:0000313" key="12">
    <source>
        <dbReference type="Proteomes" id="UP000799538"/>
    </source>
</evidence>
<feature type="repeat" description="WD" evidence="8">
    <location>
        <begin position="577"/>
        <end position="618"/>
    </location>
</feature>
<accession>A0A6A6G2Z8</accession>
<dbReference type="Pfam" id="PF00400">
    <property type="entry name" value="WD40"/>
    <property type="match status" value="6"/>
</dbReference>
<dbReference type="SMART" id="SM00667">
    <property type="entry name" value="LisH"/>
    <property type="match status" value="1"/>
</dbReference>
<dbReference type="InterPro" id="IPR015943">
    <property type="entry name" value="WD40/YVTN_repeat-like_dom_sf"/>
</dbReference>
<dbReference type="InterPro" id="IPR001680">
    <property type="entry name" value="WD40_rpt"/>
</dbReference>
<sequence length="729" mass="80214">MSGQQPPPSRTASVGPQSAGLPPQQQVAPQQPQSQQNLNQIVLEYLSKKGYNRTEAMLRKESSRQDAEGRPIPSRAEEAGGDMYVRAFDLIMRWTETVLDIYKVELKRLLWPLFVYSFTNLASDYYPKEAEKFFNLYKDRFEKEFEDDLRAMSNIRLPEHVQSNETAKLYRENKYRLTLSTAAYSLLIQYLESKETDGGSVINTLLSNYFNLQTVDRVAAGQERSLARLLASRFEDKDVPAEDEGIPGHNPGSANTSKDAPPVLTKLSLAPLPMEQDLMEDVKAELEDHDSSHPPGVGKNTLVEEFEKRIKQEPLDDAPSRDAIPYPPSLARDVAMEVQRIKENRDRFKIEGRTGGVGPGVSVTMFTFHNTYDSLNCIEFSGDNTLVAVGTSESYIRVWSLENKPLVSPLDPPDYHASQSRRLIGHSGPVYALSFSPSIHVPDTTPTTNGTNGTASSHPYPAGAPRYLLSSSADATIRLWDLSSFSQLVIYRSHSGPVWDVRFSPFGHYFLSSSTDRTARMWSTSHISPHRLFVGHDAGVDVVAWHPNSAYVFTGSGSPDRTVRMWDVQRGSAVRMFTGHTGNITALAASPSGKMLASADDRGEVIVWDLAAGRLLKRMRGHARGGVWSLDWSVESTVLVSGGADATVRVWDVQPISSAVGETRSGEAGQGKTDGAAAAAGVSGKKGKVKDVVVSPEQISAFPTKKSPVYKVRFTQMNLVLAGGAYLPQ</sequence>
<feature type="compositionally biased region" description="Low complexity" evidence="9">
    <location>
        <begin position="22"/>
        <end position="35"/>
    </location>
</feature>
<dbReference type="CDD" id="cd00200">
    <property type="entry name" value="WD40"/>
    <property type="match status" value="1"/>
</dbReference>
<feature type="region of interest" description="Disordered" evidence="9">
    <location>
        <begin position="1"/>
        <end position="35"/>
    </location>
</feature>
<evidence type="ECO:0000256" key="2">
    <source>
        <dbReference type="ARBA" id="ARBA00009435"/>
    </source>
</evidence>
<dbReference type="GO" id="GO:0006367">
    <property type="term" value="P:transcription initiation at RNA polymerase II promoter"/>
    <property type="evidence" value="ECO:0007669"/>
    <property type="project" value="TreeGrafter"/>
</dbReference>
<keyword evidence="11" id="KW-0648">Protein biosynthesis</keyword>
<dbReference type="InterPro" id="IPR037264">
    <property type="entry name" value="TFIID_NTD2_sf"/>
</dbReference>